<evidence type="ECO:0000256" key="1">
    <source>
        <dbReference type="SAM" id="MobiDB-lite"/>
    </source>
</evidence>
<dbReference type="KEGG" id="bcou:IC761_27690"/>
<keyword evidence="2" id="KW-0812">Transmembrane</keyword>
<keyword evidence="2" id="KW-0472">Membrane</keyword>
<proteinExistence type="predicted"/>
<keyword evidence="4" id="KW-1185">Reference proteome</keyword>
<evidence type="ECO:0000256" key="2">
    <source>
        <dbReference type="SAM" id="Phobius"/>
    </source>
</evidence>
<protein>
    <submittedName>
        <fullName evidence="3">Uncharacterized protein</fullName>
    </submittedName>
</protein>
<keyword evidence="2" id="KW-1133">Transmembrane helix</keyword>
<dbReference type="AlphaFoldDB" id="A0A7S9GXV0"/>
<evidence type="ECO:0000313" key="4">
    <source>
        <dbReference type="Proteomes" id="UP000594621"/>
    </source>
</evidence>
<dbReference type="EMBL" id="CP061379">
    <property type="protein sequence ID" value="QPF90255.1"/>
    <property type="molecule type" value="Genomic_DNA"/>
</dbReference>
<sequence length="243" mass="26034">MFFLGIILFVAGLSLCVTIAWAPLGLIVMGLGLIFTQVAIRRPMTAGSHEKEETAGPFHAVVVPMGKSVSPTVDPVGGSQKSVEGLRWKSIVVGDPELAQIERTLAQYGSSYVDKFAKIYVFFNNKALLPFILNLIIESVRQAAAIQEHASTSGCLSCKGPGEGLGVDDPLYKEADSSLFAAEEPISRAQSPRASTQFGQSGTTLPVTPIGSAEAERTRRSIVSIEESDSLHRIFDQLSGPKR</sequence>
<name>A0A7S9GXV0_9BRAD</name>
<feature type="transmembrane region" description="Helical" evidence="2">
    <location>
        <begin position="6"/>
        <end position="35"/>
    </location>
</feature>
<reference evidence="3 4" key="1">
    <citation type="submission" date="2020-09" db="EMBL/GenBank/DDBJ databases">
        <title>Complete genomes of bradyrhizobia occurring on native shrubby legumes in Australia.</title>
        <authorList>
            <person name="Lafay B."/>
        </authorList>
    </citation>
    <scope>NUCLEOTIDE SEQUENCE [LARGE SCALE GENOMIC DNA]</scope>
    <source>
        <strain evidence="3 4">BDV5040</strain>
    </source>
</reference>
<dbReference type="Proteomes" id="UP000594621">
    <property type="component" value="Chromosome"/>
</dbReference>
<organism evidence="3 4">
    <name type="scientific">Bradyrhizobium commune</name>
    <dbReference type="NCBI Taxonomy" id="83627"/>
    <lineage>
        <taxon>Bacteria</taxon>
        <taxon>Pseudomonadati</taxon>
        <taxon>Pseudomonadota</taxon>
        <taxon>Alphaproteobacteria</taxon>
        <taxon>Hyphomicrobiales</taxon>
        <taxon>Nitrobacteraceae</taxon>
        <taxon>Bradyrhizobium</taxon>
    </lineage>
</organism>
<gene>
    <name evidence="3" type="ORF">IC761_27690</name>
</gene>
<evidence type="ECO:0000313" key="3">
    <source>
        <dbReference type="EMBL" id="QPF90255.1"/>
    </source>
</evidence>
<accession>A0A7S9GXV0</accession>
<feature type="compositionally biased region" description="Polar residues" evidence="1">
    <location>
        <begin position="188"/>
        <end position="206"/>
    </location>
</feature>
<feature type="region of interest" description="Disordered" evidence="1">
    <location>
        <begin position="184"/>
        <end position="221"/>
    </location>
</feature>
<dbReference type="RefSeq" id="WP_195799847.1">
    <property type="nucleotide sequence ID" value="NZ_CP061379.1"/>
</dbReference>